<dbReference type="InterPro" id="IPR024072">
    <property type="entry name" value="DHFR-like_dom_sf"/>
</dbReference>
<dbReference type="EMBL" id="DXHP01000013">
    <property type="protein sequence ID" value="HIW05817.1"/>
    <property type="molecule type" value="Genomic_DNA"/>
</dbReference>
<proteinExistence type="predicted"/>
<feature type="domain" description="Bacterial bifunctional deaminase-reductase C-terminal" evidence="1">
    <location>
        <begin position="66"/>
        <end position="163"/>
    </location>
</feature>
<protein>
    <submittedName>
        <fullName evidence="2">Dihydrofolate reductase family protein</fullName>
    </submittedName>
</protein>
<gene>
    <name evidence="2" type="ORF">H9889_00605</name>
</gene>
<sequence>MNIGYIAITIDGYIADNAGNVGFLDNFGHIDTGYDDFIETIDVIIMGRGSYEAILGFGMDWPYPAQSTWVITQDKSLPTPHESIHFWHDDLQSLMAHLALKDNENCWFLGGGKLISDAIYNGLLDRLELFIIPTLLGSGIPLFPENNHALKALTLNKVTFIGQAISHHSYCFQRSE</sequence>
<dbReference type="PANTHER" id="PTHR38011:SF11">
    <property type="entry name" value="2,5-DIAMINO-6-RIBOSYLAMINO-4(3H)-PYRIMIDINONE 5'-PHOSPHATE REDUCTASE"/>
    <property type="match status" value="1"/>
</dbReference>
<evidence type="ECO:0000313" key="2">
    <source>
        <dbReference type="EMBL" id="HIW05817.1"/>
    </source>
</evidence>
<accession>A0A9D1Q589</accession>
<dbReference type="Pfam" id="PF01872">
    <property type="entry name" value="RibD_C"/>
    <property type="match status" value="1"/>
</dbReference>
<dbReference type="InterPro" id="IPR002734">
    <property type="entry name" value="RibDG_C"/>
</dbReference>
<dbReference type="SUPFAM" id="SSF53597">
    <property type="entry name" value="Dihydrofolate reductase-like"/>
    <property type="match status" value="1"/>
</dbReference>
<evidence type="ECO:0000313" key="3">
    <source>
        <dbReference type="Proteomes" id="UP000823934"/>
    </source>
</evidence>
<organism evidence="2 3">
    <name type="scientific">Candidatus Ignatzschineria merdigallinarum</name>
    <dbReference type="NCBI Taxonomy" id="2838621"/>
    <lineage>
        <taxon>Bacteria</taxon>
        <taxon>Pseudomonadati</taxon>
        <taxon>Pseudomonadota</taxon>
        <taxon>Gammaproteobacteria</taxon>
        <taxon>Cardiobacteriales</taxon>
        <taxon>Ignatzschineriaceae</taxon>
        <taxon>Ignatzschineria</taxon>
    </lineage>
</organism>
<reference evidence="2" key="1">
    <citation type="journal article" date="2021" name="PeerJ">
        <title>Extensive microbial diversity within the chicken gut microbiome revealed by metagenomics and culture.</title>
        <authorList>
            <person name="Gilroy R."/>
            <person name="Ravi A."/>
            <person name="Getino M."/>
            <person name="Pursley I."/>
            <person name="Horton D.L."/>
            <person name="Alikhan N.F."/>
            <person name="Baker D."/>
            <person name="Gharbi K."/>
            <person name="Hall N."/>
            <person name="Watson M."/>
            <person name="Adriaenssens E.M."/>
            <person name="Foster-Nyarko E."/>
            <person name="Jarju S."/>
            <person name="Secka A."/>
            <person name="Antonio M."/>
            <person name="Oren A."/>
            <person name="Chaudhuri R.R."/>
            <person name="La Ragione R."/>
            <person name="Hildebrand F."/>
            <person name="Pallen M.J."/>
        </authorList>
    </citation>
    <scope>NUCLEOTIDE SEQUENCE</scope>
    <source>
        <strain evidence="2">CHK160-9182</strain>
    </source>
</reference>
<comment type="caution">
    <text evidence="2">The sequence shown here is derived from an EMBL/GenBank/DDBJ whole genome shotgun (WGS) entry which is preliminary data.</text>
</comment>
<name>A0A9D1Q589_9GAMM</name>
<dbReference type="Gene3D" id="3.40.430.10">
    <property type="entry name" value="Dihydrofolate Reductase, subunit A"/>
    <property type="match status" value="1"/>
</dbReference>
<dbReference type="GO" id="GO:0009231">
    <property type="term" value="P:riboflavin biosynthetic process"/>
    <property type="evidence" value="ECO:0007669"/>
    <property type="project" value="InterPro"/>
</dbReference>
<dbReference type="GO" id="GO:0008703">
    <property type="term" value="F:5-amino-6-(5-phosphoribosylamino)uracil reductase activity"/>
    <property type="evidence" value="ECO:0007669"/>
    <property type="project" value="InterPro"/>
</dbReference>
<dbReference type="Proteomes" id="UP000823934">
    <property type="component" value="Unassembled WGS sequence"/>
</dbReference>
<dbReference type="InterPro" id="IPR050765">
    <property type="entry name" value="Riboflavin_Biosynth_HTPR"/>
</dbReference>
<reference evidence="2" key="2">
    <citation type="submission" date="2021-04" db="EMBL/GenBank/DDBJ databases">
        <authorList>
            <person name="Gilroy R."/>
        </authorList>
    </citation>
    <scope>NUCLEOTIDE SEQUENCE</scope>
    <source>
        <strain evidence="2">CHK160-9182</strain>
    </source>
</reference>
<dbReference type="PANTHER" id="PTHR38011">
    <property type="entry name" value="DIHYDROFOLATE REDUCTASE FAMILY PROTEIN (AFU_ORTHOLOGUE AFUA_8G06820)"/>
    <property type="match status" value="1"/>
</dbReference>
<evidence type="ECO:0000259" key="1">
    <source>
        <dbReference type="Pfam" id="PF01872"/>
    </source>
</evidence>
<dbReference type="AlphaFoldDB" id="A0A9D1Q589"/>